<organism evidence="15">
    <name type="scientific">Musca domestica</name>
    <name type="common">House fly</name>
    <dbReference type="NCBI Taxonomy" id="7370"/>
    <lineage>
        <taxon>Eukaryota</taxon>
        <taxon>Metazoa</taxon>
        <taxon>Ecdysozoa</taxon>
        <taxon>Arthropoda</taxon>
        <taxon>Hexapoda</taxon>
        <taxon>Insecta</taxon>
        <taxon>Pterygota</taxon>
        <taxon>Neoptera</taxon>
        <taxon>Endopterygota</taxon>
        <taxon>Diptera</taxon>
        <taxon>Brachycera</taxon>
        <taxon>Muscomorpha</taxon>
        <taxon>Muscoidea</taxon>
        <taxon>Muscidae</taxon>
        <taxon>Musca</taxon>
    </lineage>
</organism>
<reference evidence="15" key="1">
    <citation type="submission" date="2020-05" db="UniProtKB">
        <authorList>
            <consortium name="EnsemblMetazoa"/>
        </authorList>
    </citation>
    <scope>IDENTIFICATION</scope>
    <source>
        <strain evidence="15">Aabys</strain>
    </source>
</reference>
<feature type="binding site" evidence="11">
    <location>
        <position position="64"/>
    </location>
    <ligand>
        <name>Zn(2+)</name>
        <dbReference type="ChEBI" id="CHEBI:29105"/>
    </ligand>
</feature>
<proteinExistence type="predicted"/>
<evidence type="ECO:0000256" key="7">
    <source>
        <dbReference type="ARBA" id="ARBA00023125"/>
    </source>
</evidence>
<dbReference type="FunFam" id="3.30.160.60:FF:000325">
    <property type="entry name" value="ZFP90 zinc finger protein"/>
    <property type="match status" value="1"/>
</dbReference>
<dbReference type="GO" id="GO:0008270">
    <property type="term" value="F:zinc ion binding"/>
    <property type="evidence" value="ECO:0007669"/>
    <property type="project" value="UniProtKB-UniRule"/>
</dbReference>
<keyword evidence="6" id="KW-0805">Transcription regulation</keyword>
<keyword evidence="2 11" id="KW-0479">Metal-binding</keyword>
<dbReference type="PROSITE" id="PS00028">
    <property type="entry name" value="ZINC_FINGER_C2H2_1"/>
    <property type="match status" value="5"/>
</dbReference>
<feature type="domain" description="C2H2-type" evidence="13">
    <location>
        <begin position="285"/>
        <end position="312"/>
    </location>
</feature>
<feature type="domain" description="C2H2-type" evidence="13">
    <location>
        <begin position="257"/>
        <end position="284"/>
    </location>
</feature>
<evidence type="ECO:0000256" key="2">
    <source>
        <dbReference type="ARBA" id="ARBA00022723"/>
    </source>
</evidence>
<dbReference type="InterPro" id="IPR036236">
    <property type="entry name" value="Znf_C2H2_sf"/>
</dbReference>
<protein>
    <recommendedName>
        <fullName evidence="16">Zinc-finger double domain protein</fullName>
    </recommendedName>
</protein>
<dbReference type="SMART" id="SM00868">
    <property type="entry name" value="zf-AD"/>
    <property type="match status" value="1"/>
</dbReference>
<dbReference type="OrthoDB" id="8113227at2759"/>
<dbReference type="InterPro" id="IPR013087">
    <property type="entry name" value="Znf_C2H2_type"/>
</dbReference>
<keyword evidence="8" id="KW-0804">Transcription</keyword>
<feature type="domain" description="C2H2-type" evidence="13">
    <location>
        <begin position="341"/>
        <end position="368"/>
    </location>
</feature>
<dbReference type="KEGG" id="mde:101901581"/>
<feature type="binding site" evidence="11">
    <location>
        <position position="11"/>
    </location>
    <ligand>
        <name>Zn(2+)</name>
        <dbReference type="ChEBI" id="CHEBI:29105"/>
    </ligand>
</feature>
<evidence type="ECO:0000259" key="13">
    <source>
        <dbReference type="PROSITE" id="PS50157"/>
    </source>
</evidence>
<evidence type="ECO:0000256" key="9">
    <source>
        <dbReference type="ARBA" id="ARBA00023242"/>
    </source>
</evidence>
<dbReference type="Gene3D" id="3.40.1800.20">
    <property type="match status" value="1"/>
</dbReference>
<dbReference type="VEuPathDB" id="VectorBase:MDOMA2_004338"/>
<dbReference type="GO" id="GO:0000978">
    <property type="term" value="F:RNA polymerase II cis-regulatory region sequence-specific DNA binding"/>
    <property type="evidence" value="ECO:0007669"/>
    <property type="project" value="TreeGrafter"/>
</dbReference>
<feature type="region of interest" description="Disordered" evidence="12">
    <location>
        <begin position="227"/>
        <end position="249"/>
    </location>
</feature>
<dbReference type="Gene3D" id="3.30.160.60">
    <property type="entry name" value="Classic Zinc Finger"/>
    <property type="match status" value="4"/>
</dbReference>
<dbReference type="SMART" id="SM00355">
    <property type="entry name" value="ZnF_C2H2"/>
    <property type="match status" value="5"/>
</dbReference>
<keyword evidence="5 11" id="KW-0862">Zinc</keyword>
<evidence type="ECO:0000259" key="14">
    <source>
        <dbReference type="PROSITE" id="PS51915"/>
    </source>
</evidence>
<dbReference type="PROSITE" id="PS51915">
    <property type="entry name" value="ZAD"/>
    <property type="match status" value="1"/>
</dbReference>
<feature type="domain" description="C2H2-type" evidence="13">
    <location>
        <begin position="369"/>
        <end position="396"/>
    </location>
</feature>
<feature type="binding site" evidence="11">
    <location>
        <position position="14"/>
    </location>
    <ligand>
        <name>Zn(2+)</name>
        <dbReference type="ChEBI" id="CHEBI:29105"/>
    </ligand>
</feature>
<gene>
    <name evidence="15" type="primary">101901581</name>
</gene>
<dbReference type="AlphaFoldDB" id="A0A1I8MYY6"/>
<dbReference type="Pfam" id="PF07776">
    <property type="entry name" value="zf-AD"/>
    <property type="match status" value="1"/>
</dbReference>
<dbReference type="VEuPathDB" id="VectorBase:MDOA009841"/>
<name>A0A1I8MYY6_MUSDO</name>
<dbReference type="InterPro" id="IPR012934">
    <property type="entry name" value="Znf_AD"/>
</dbReference>
<evidence type="ECO:0008006" key="16">
    <source>
        <dbReference type="Google" id="ProtNLM"/>
    </source>
</evidence>
<evidence type="ECO:0000256" key="10">
    <source>
        <dbReference type="PROSITE-ProRule" id="PRU00042"/>
    </source>
</evidence>
<dbReference type="GO" id="GO:0005634">
    <property type="term" value="C:nucleus"/>
    <property type="evidence" value="ECO:0007669"/>
    <property type="project" value="UniProtKB-SubCell"/>
</dbReference>
<evidence type="ECO:0000313" key="15">
    <source>
        <dbReference type="EnsemblMetazoa" id="MDOA009841-PA"/>
    </source>
</evidence>
<evidence type="ECO:0000256" key="4">
    <source>
        <dbReference type="ARBA" id="ARBA00022771"/>
    </source>
</evidence>
<dbReference type="SUPFAM" id="SSF57716">
    <property type="entry name" value="Glucocorticoid receptor-like (DNA-binding domain)"/>
    <property type="match status" value="1"/>
</dbReference>
<keyword evidence="7" id="KW-0238">DNA-binding</keyword>
<feature type="domain" description="ZAD" evidence="14">
    <location>
        <begin position="9"/>
        <end position="88"/>
    </location>
</feature>
<feature type="domain" description="C2H2-type" evidence="13">
    <location>
        <begin position="313"/>
        <end position="340"/>
    </location>
</feature>
<keyword evidence="3" id="KW-0677">Repeat</keyword>
<dbReference type="PROSITE" id="PS50157">
    <property type="entry name" value="ZINC_FINGER_C2H2_2"/>
    <property type="match status" value="5"/>
</dbReference>
<keyword evidence="4 10" id="KW-0863">Zinc-finger</keyword>
<dbReference type="FunFam" id="3.30.160.60:FF:000145">
    <property type="entry name" value="Zinc finger protein 574"/>
    <property type="match status" value="1"/>
</dbReference>
<comment type="subcellular location">
    <subcellularLocation>
        <location evidence="1">Nucleus</location>
    </subcellularLocation>
</comment>
<dbReference type="FunFam" id="3.30.160.60:FF:000621">
    <property type="entry name" value="FLT3-interacting zinc finger 1"/>
    <property type="match status" value="1"/>
</dbReference>
<dbReference type="FunFam" id="3.30.160.60:FF:000446">
    <property type="entry name" value="Zinc finger protein"/>
    <property type="match status" value="1"/>
</dbReference>
<dbReference type="PANTHER" id="PTHR23226:SF419">
    <property type="entry name" value="FI21258P1-RELATED"/>
    <property type="match status" value="1"/>
</dbReference>
<evidence type="ECO:0000256" key="11">
    <source>
        <dbReference type="PROSITE-ProRule" id="PRU01263"/>
    </source>
</evidence>
<evidence type="ECO:0000256" key="5">
    <source>
        <dbReference type="ARBA" id="ARBA00022833"/>
    </source>
</evidence>
<dbReference type="EnsemblMetazoa" id="MDOA009841-RA">
    <property type="protein sequence ID" value="MDOA009841-PA"/>
    <property type="gene ID" value="MDOA009841"/>
</dbReference>
<feature type="region of interest" description="Disordered" evidence="12">
    <location>
        <begin position="145"/>
        <end position="169"/>
    </location>
</feature>
<dbReference type="PANTHER" id="PTHR23226">
    <property type="entry name" value="ZINC FINGER AND SCAN DOMAIN-CONTAINING"/>
    <property type="match status" value="1"/>
</dbReference>
<dbReference type="eggNOG" id="KOG1721">
    <property type="taxonomic scope" value="Eukaryota"/>
</dbReference>
<accession>A0A1I8MYY6</accession>
<sequence length="418" mass="48627">MSCVNNRWQICRVCLKNGSHELYPIFQEVEKTSDLGNLPQQIQLYGGIKICDQNNLPNKICSRCLLLLRAACKFRDLCEQSYEQLKQFINPVNIEEAQIVLSPDDQDQDCILLKTNTQEAEDIDNNAGEGNLVSIMKNEFEDVQDNIQGNDNQVEEERERDEADDDDDEEDQFIYEQLTENSQDHEFLAEESNSYSLEDNIHIEYYDGTNKASYNIQSMVQENTTNNQATTKPVRATKRKRGRASNNDIKPEEGGIYRCDFCENVYQDKAKYILHIKIHKKVKPHECEICGKRFSTTPQLSRHMNSHTGNRPYKCQFCDASFGDPSTKIKHERIHTNERPYKCTLCPKSFAYSNVLKVHMMVHTGEKPHRCSYCNRAFSQLHHRNAHEKCHTRKIIVLGNEDNDDFDEEMKEYELEKS</sequence>
<evidence type="ECO:0000256" key="3">
    <source>
        <dbReference type="ARBA" id="ARBA00022737"/>
    </source>
</evidence>
<feature type="binding site" evidence="11">
    <location>
        <position position="61"/>
    </location>
    <ligand>
        <name>Zn(2+)</name>
        <dbReference type="ChEBI" id="CHEBI:29105"/>
    </ligand>
</feature>
<evidence type="ECO:0000256" key="8">
    <source>
        <dbReference type="ARBA" id="ARBA00023163"/>
    </source>
</evidence>
<dbReference type="GO" id="GO:0000981">
    <property type="term" value="F:DNA-binding transcription factor activity, RNA polymerase II-specific"/>
    <property type="evidence" value="ECO:0007669"/>
    <property type="project" value="TreeGrafter"/>
</dbReference>
<keyword evidence="9" id="KW-0539">Nucleus</keyword>
<dbReference type="RefSeq" id="XP_005181961.2">
    <property type="nucleotide sequence ID" value="XM_005181904.4"/>
</dbReference>
<dbReference type="Pfam" id="PF00096">
    <property type="entry name" value="zf-C2H2"/>
    <property type="match status" value="2"/>
</dbReference>
<evidence type="ECO:0000256" key="6">
    <source>
        <dbReference type="ARBA" id="ARBA00023015"/>
    </source>
</evidence>
<evidence type="ECO:0000256" key="1">
    <source>
        <dbReference type="ARBA" id="ARBA00004123"/>
    </source>
</evidence>
<evidence type="ECO:0000256" key="12">
    <source>
        <dbReference type="SAM" id="MobiDB-lite"/>
    </source>
</evidence>
<dbReference type="SUPFAM" id="SSF57667">
    <property type="entry name" value="beta-beta-alpha zinc fingers"/>
    <property type="match status" value="3"/>
</dbReference>